<keyword evidence="2" id="KW-1185">Reference proteome</keyword>
<evidence type="ECO:0000313" key="1">
    <source>
        <dbReference type="EMBL" id="RXZ42685.1"/>
    </source>
</evidence>
<dbReference type="Gene3D" id="1.10.10.10">
    <property type="entry name" value="Winged helix-like DNA-binding domain superfamily/Winged helix DNA-binding domain"/>
    <property type="match status" value="1"/>
</dbReference>
<name>A0ABY0FB55_9NEIS</name>
<proteinExistence type="predicted"/>
<comment type="caution">
    <text evidence="1">The sequence shown here is derived from an EMBL/GenBank/DDBJ whole genome shotgun (WGS) entry which is preliminary data.</text>
</comment>
<evidence type="ECO:0000313" key="2">
    <source>
        <dbReference type="Proteomes" id="UP000290682"/>
    </source>
</evidence>
<dbReference type="Proteomes" id="UP000290682">
    <property type="component" value="Unassembled WGS sequence"/>
</dbReference>
<dbReference type="Pfam" id="PF13730">
    <property type="entry name" value="HTH_36"/>
    <property type="match status" value="1"/>
</dbReference>
<protein>
    <submittedName>
        <fullName evidence="1">Helix-turn-helix domain-containing protein</fullName>
    </submittedName>
</protein>
<reference evidence="1 2" key="1">
    <citation type="submission" date="2018-10" db="EMBL/GenBank/DDBJ databases">
        <title>Draft genome of Fastidiocella sp. strain 375T, a bacterium isolated from a karstic cave dripping water.</title>
        <authorList>
            <person name="Coelho C."/>
            <person name="Verissimo A."/>
            <person name="Tiago I."/>
        </authorList>
    </citation>
    <scope>NUCLEOTIDE SEQUENCE [LARGE SCALE GENOMIC DNA]</scope>
    <source>
        <strain evidence="1 2">CAVE-375</strain>
    </source>
</reference>
<dbReference type="EMBL" id="REGR01000014">
    <property type="protein sequence ID" value="RXZ42685.1"/>
    <property type="molecule type" value="Genomic_DNA"/>
</dbReference>
<gene>
    <name evidence="1" type="ORF">EBB06_12385</name>
</gene>
<organism evidence="1 2">
    <name type="scientific">Crenobacter cavernae</name>
    <dbReference type="NCBI Taxonomy" id="2290923"/>
    <lineage>
        <taxon>Bacteria</taxon>
        <taxon>Pseudomonadati</taxon>
        <taxon>Pseudomonadota</taxon>
        <taxon>Betaproteobacteria</taxon>
        <taxon>Neisseriales</taxon>
        <taxon>Neisseriaceae</taxon>
        <taxon>Crenobacter</taxon>
    </lineage>
</organism>
<dbReference type="RefSeq" id="WP_129213476.1">
    <property type="nucleotide sequence ID" value="NZ_REGR01000014.1"/>
</dbReference>
<sequence>MSHFSWQSAMTESSLGPTVKLTLFVIGTYMNQHGTGAFPSYATIAKGTGLAKRTVQEAVKAACEAGWLVKKAQFKSGKEQASNAYSIAFPVDAGSAGAAPGVVQEVHRGSAGAAPGVVQEVHPNTPVLTPQVTQTPLSSADADGVPAAKKRNAEAARIKPESIADLFNRTCCSLPQIKGMSADRIKHFRARWLQAGKEMGRYDPKDASAGFAWWGRFFEVVEASDFLTGRKTGIRLGFDWLMKPANFLKVVEGNYDNEGAK</sequence>
<dbReference type="InterPro" id="IPR036388">
    <property type="entry name" value="WH-like_DNA-bd_sf"/>
</dbReference>
<accession>A0ABY0FB55</accession>